<evidence type="ECO:0000313" key="2">
    <source>
        <dbReference type="EMBL" id="KRS14755.1"/>
    </source>
</evidence>
<dbReference type="RefSeq" id="WP_057790238.1">
    <property type="nucleotide sequence ID" value="NZ_LAXJ01000002.1"/>
</dbReference>
<keyword evidence="1" id="KW-0732">Signal</keyword>
<sequence>MRTELSCIALMLTLAQVGHAAPVDAPNGTVTGHFGETEFDHPLLCERDPFVIARTHDSDGAPAFEAAFVSNGVTSIEIRTEDETHQFGTSTDAAGFPLVIEGEVDGTAYSFEVACPDNFDM</sequence>
<evidence type="ECO:0000256" key="1">
    <source>
        <dbReference type="SAM" id="SignalP"/>
    </source>
</evidence>
<dbReference type="AlphaFoldDB" id="A0A0T5P0W9"/>
<evidence type="ECO:0000313" key="3">
    <source>
        <dbReference type="Proteomes" id="UP000051295"/>
    </source>
</evidence>
<protein>
    <submittedName>
        <fullName evidence="2">Uncharacterized protein</fullName>
    </submittedName>
</protein>
<proteinExistence type="predicted"/>
<dbReference type="OrthoDB" id="7743814at2"/>
<feature type="chain" id="PRO_5006664134" evidence="1">
    <location>
        <begin position="21"/>
        <end position="121"/>
    </location>
</feature>
<name>A0A0T5P0W9_9RHOB</name>
<comment type="caution">
    <text evidence="2">The sequence shown here is derived from an EMBL/GenBank/DDBJ whole genome shotgun (WGS) entry which is preliminary data.</text>
</comment>
<reference evidence="2 3" key="1">
    <citation type="submission" date="2015-04" db="EMBL/GenBank/DDBJ databases">
        <title>The draft genome sequence of Roseovarius sp.R12b.</title>
        <authorList>
            <person name="Li G."/>
            <person name="Lai Q."/>
            <person name="Shao Z."/>
            <person name="Yan P."/>
        </authorList>
    </citation>
    <scope>NUCLEOTIDE SEQUENCE [LARGE SCALE GENOMIC DNA]</scope>
    <source>
        <strain evidence="2 3">R12B</strain>
    </source>
</reference>
<organism evidence="2 3">
    <name type="scientific">Roseovarius atlanticus</name>
    <dbReference type="NCBI Taxonomy" id="1641875"/>
    <lineage>
        <taxon>Bacteria</taxon>
        <taxon>Pseudomonadati</taxon>
        <taxon>Pseudomonadota</taxon>
        <taxon>Alphaproteobacteria</taxon>
        <taxon>Rhodobacterales</taxon>
        <taxon>Roseobacteraceae</taxon>
        <taxon>Roseovarius</taxon>
    </lineage>
</organism>
<dbReference type="PATRIC" id="fig|1641875.4.peg.1793"/>
<gene>
    <name evidence="2" type="ORF">XM53_03435</name>
</gene>
<dbReference type="EMBL" id="LAXJ01000002">
    <property type="protein sequence ID" value="KRS14755.1"/>
    <property type="molecule type" value="Genomic_DNA"/>
</dbReference>
<dbReference type="Proteomes" id="UP000051295">
    <property type="component" value="Unassembled WGS sequence"/>
</dbReference>
<feature type="signal peptide" evidence="1">
    <location>
        <begin position="1"/>
        <end position="20"/>
    </location>
</feature>
<accession>A0A0T5P0W9</accession>
<keyword evidence="3" id="KW-1185">Reference proteome</keyword>